<proteinExistence type="predicted"/>
<sequence length="89" mass="10050">MVITLTFGPLIMPDRSQNAQVLHFGPTGAGKSTMYCTGNARCLGPERYRLCWLVWLFHPLGSHEHFLLLSLIWIVVLTCNEGKAHKKVK</sequence>
<name>A0A831ETX4_ERWAM</name>
<evidence type="ECO:0000313" key="2">
    <source>
        <dbReference type="Proteomes" id="UP000013111"/>
    </source>
</evidence>
<organism evidence="1 2">
    <name type="scientific">Erwinia amylovora NBRC 12687 = CFBP 1232</name>
    <dbReference type="NCBI Taxonomy" id="1219359"/>
    <lineage>
        <taxon>Bacteria</taxon>
        <taxon>Pseudomonadati</taxon>
        <taxon>Pseudomonadota</taxon>
        <taxon>Gammaproteobacteria</taxon>
        <taxon>Enterobacterales</taxon>
        <taxon>Erwiniaceae</taxon>
        <taxon>Erwinia</taxon>
    </lineage>
</organism>
<reference evidence="1 2" key="2">
    <citation type="submission" date="2013-04" db="EMBL/GenBank/DDBJ databases">
        <title>Comparative genomics of 12 strains of Erwinia amylovora identifies a pan-genome with a large conserved core and provides insights into host specificity.</title>
        <authorList>
            <person name="Mann R.A."/>
            <person name="Smits T.H.M."/>
            <person name="Buehlmann A."/>
            <person name="Blom J."/>
            <person name="Goesmann A."/>
            <person name="Frey J.E."/>
            <person name="Plummer K.M."/>
            <person name="Beer S.V."/>
            <person name="Luck J."/>
            <person name="Duffy B."/>
            <person name="Rodoni B."/>
        </authorList>
    </citation>
    <scope>NUCLEOTIDE SEQUENCE [LARGE SCALE GENOMIC DNA]</scope>
    <source>
        <strain evidence="2">CFBP 1232</strain>
    </source>
</reference>
<gene>
    <name evidence="1" type="ORF">BN437_3320</name>
</gene>
<dbReference type="EMBL" id="CAPB01000039">
    <property type="protein sequence ID" value="CCO95221.1"/>
    <property type="molecule type" value="Genomic_DNA"/>
</dbReference>
<reference evidence="1 2" key="1">
    <citation type="submission" date="2012-11" db="EMBL/GenBank/DDBJ databases">
        <authorList>
            <person name="Linke B."/>
        </authorList>
    </citation>
    <scope>NUCLEOTIDE SEQUENCE [LARGE SCALE GENOMIC DNA]</scope>
    <source>
        <strain evidence="2">CFBP 1232</strain>
    </source>
</reference>
<accession>A0A831ETX4</accession>
<protein>
    <submittedName>
        <fullName evidence="1">Uncharacterized protein</fullName>
    </submittedName>
</protein>
<evidence type="ECO:0000313" key="1">
    <source>
        <dbReference type="EMBL" id="CCO95221.1"/>
    </source>
</evidence>
<comment type="caution">
    <text evidence="1">The sequence shown here is derived from an EMBL/GenBank/DDBJ whole genome shotgun (WGS) entry which is preliminary data.</text>
</comment>
<dbReference type="Proteomes" id="UP000013111">
    <property type="component" value="Unassembled WGS sequence"/>
</dbReference>
<dbReference type="AlphaFoldDB" id="A0A831ETX4"/>